<sequence length="144" mass="14472">MSARLPRRRVTSRRRALALLVASGLALVGLVVLAVGWLGIGMTTLRASAAGTEPCVAAYEGGAGVQIRYELLPARSVCVWDVDGMRQEVVIASVPPAVTGGALVLALGGIAGTAAVLVRSRRPRAAVSPAPGGTTGPTPAGPTP</sequence>
<evidence type="ECO:0008006" key="5">
    <source>
        <dbReference type="Google" id="ProtNLM"/>
    </source>
</evidence>
<feature type="transmembrane region" description="Helical" evidence="2">
    <location>
        <begin position="97"/>
        <end position="118"/>
    </location>
</feature>
<keyword evidence="2" id="KW-0812">Transmembrane</keyword>
<organism evidence="3 4">
    <name type="scientific">Cellulomonas xiejunii</name>
    <dbReference type="NCBI Taxonomy" id="2968083"/>
    <lineage>
        <taxon>Bacteria</taxon>
        <taxon>Bacillati</taxon>
        <taxon>Actinomycetota</taxon>
        <taxon>Actinomycetes</taxon>
        <taxon>Micrococcales</taxon>
        <taxon>Cellulomonadaceae</taxon>
        <taxon>Cellulomonas</taxon>
    </lineage>
</organism>
<feature type="compositionally biased region" description="Low complexity" evidence="1">
    <location>
        <begin position="125"/>
        <end position="138"/>
    </location>
</feature>
<keyword evidence="2" id="KW-1133">Transmembrane helix</keyword>
<keyword evidence="4" id="KW-1185">Reference proteome</keyword>
<evidence type="ECO:0000313" key="4">
    <source>
        <dbReference type="Proteomes" id="UP001316384"/>
    </source>
</evidence>
<feature type="transmembrane region" description="Helical" evidence="2">
    <location>
        <begin position="16"/>
        <end position="40"/>
    </location>
</feature>
<keyword evidence="2" id="KW-0472">Membrane</keyword>
<dbReference type="RefSeq" id="WP_227577247.1">
    <property type="nucleotide sequence ID" value="NZ_CP101987.1"/>
</dbReference>
<name>A0ABY5KR90_9CELL</name>
<evidence type="ECO:0000256" key="1">
    <source>
        <dbReference type="SAM" id="MobiDB-lite"/>
    </source>
</evidence>
<dbReference type="Proteomes" id="UP001316384">
    <property type="component" value="Chromosome"/>
</dbReference>
<accession>A0ABY5KR90</accession>
<dbReference type="EMBL" id="CP101987">
    <property type="protein sequence ID" value="UUI72935.1"/>
    <property type="molecule type" value="Genomic_DNA"/>
</dbReference>
<reference evidence="3 4" key="1">
    <citation type="submission" date="2022-07" db="EMBL/GenBank/DDBJ databases">
        <title>Novel species in genus cellulomonas.</title>
        <authorList>
            <person name="Ye L."/>
        </authorList>
    </citation>
    <scope>NUCLEOTIDE SEQUENCE [LARGE SCALE GENOMIC DNA]</scope>
    <source>
        <strain evidence="4">zg-B89</strain>
    </source>
</reference>
<protein>
    <recommendedName>
        <fullName evidence="5">Integral membrane protein</fullName>
    </recommendedName>
</protein>
<evidence type="ECO:0000313" key="3">
    <source>
        <dbReference type="EMBL" id="UUI72935.1"/>
    </source>
</evidence>
<gene>
    <name evidence="3" type="ORF">NP048_05700</name>
</gene>
<evidence type="ECO:0000256" key="2">
    <source>
        <dbReference type="SAM" id="Phobius"/>
    </source>
</evidence>
<proteinExistence type="predicted"/>
<feature type="region of interest" description="Disordered" evidence="1">
    <location>
        <begin position="125"/>
        <end position="144"/>
    </location>
</feature>